<name>A0A3S3NUE6_9ACAR</name>
<evidence type="ECO:0000256" key="14">
    <source>
        <dbReference type="ARBA" id="ARBA00066456"/>
    </source>
</evidence>
<evidence type="ECO:0000256" key="4">
    <source>
        <dbReference type="ARBA" id="ARBA00022645"/>
    </source>
</evidence>
<evidence type="ECO:0000256" key="9">
    <source>
        <dbReference type="ARBA" id="ARBA00023157"/>
    </source>
</evidence>
<proteinExistence type="inferred from homology"/>
<dbReference type="EC" id="3.4.16.2" evidence="14"/>
<dbReference type="GO" id="GO:0008239">
    <property type="term" value="F:dipeptidyl-peptidase activity"/>
    <property type="evidence" value="ECO:0007669"/>
    <property type="project" value="TreeGrafter"/>
</dbReference>
<evidence type="ECO:0000256" key="7">
    <source>
        <dbReference type="ARBA" id="ARBA00022801"/>
    </source>
</evidence>
<dbReference type="STRING" id="1965070.A0A3S3NUE6"/>
<feature type="region of interest" description="Disordered" evidence="18">
    <location>
        <begin position="32"/>
        <end position="59"/>
    </location>
</feature>
<keyword evidence="7" id="KW-0378">Hydrolase</keyword>
<evidence type="ECO:0000256" key="16">
    <source>
        <dbReference type="ARBA" id="ARBA00076475"/>
    </source>
</evidence>
<accession>A0A3S3NUE6</accession>
<evidence type="ECO:0000256" key="1">
    <source>
        <dbReference type="ARBA" id="ARBA00004371"/>
    </source>
</evidence>
<gene>
    <name evidence="19" type="ORF">B4U79_04312</name>
</gene>
<evidence type="ECO:0000256" key="6">
    <source>
        <dbReference type="ARBA" id="ARBA00022729"/>
    </source>
</evidence>
<evidence type="ECO:0000256" key="11">
    <source>
        <dbReference type="ARBA" id="ARBA00023228"/>
    </source>
</evidence>
<keyword evidence="6" id="KW-0732">Signal</keyword>
<dbReference type="Gene3D" id="3.40.50.1820">
    <property type="entry name" value="alpha/beta hydrolase"/>
    <property type="match status" value="1"/>
</dbReference>
<feature type="region of interest" description="Disordered" evidence="18">
    <location>
        <begin position="80"/>
        <end position="113"/>
    </location>
</feature>
<evidence type="ECO:0000256" key="15">
    <source>
        <dbReference type="ARBA" id="ARBA00073691"/>
    </source>
</evidence>
<comment type="catalytic activity">
    <reaction evidence="12">
        <text>Cleavage of a -Pro-|-Xaa bond to release a C-terminal amino acid.</text>
        <dbReference type="EC" id="3.4.16.2"/>
    </reaction>
</comment>
<dbReference type="PANTHER" id="PTHR11010:SF38">
    <property type="entry name" value="LYSOSOMAL PRO-X CARBOXYPEPTIDASE"/>
    <property type="match status" value="1"/>
</dbReference>
<keyword evidence="11" id="KW-0458">Lysosome</keyword>
<comment type="subunit">
    <text evidence="3">Homodimer.</text>
</comment>
<comment type="similarity">
    <text evidence="2">Belongs to the peptidase S28 family.</text>
</comment>
<evidence type="ECO:0000256" key="2">
    <source>
        <dbReference type="ARBA" id="ARBA00011079"/>
    </source>
</evidence>
<dbReference type="GO" id="GO:0006508">
    <property type="term" value="P:proteolysis"/>
    <property type="evidence" value="ECO:0007669"/>
    <property type="project" value="UniProtKB-KW"/>
</dbReference>
<dbReference type="GO" id="GO:0005764">
    <property type="term" value="C:lysosome"/>
    <property type="evidence" value="ECO:0007669"/>
    <property type="project" value="UniProtKB-SubCell"/>
</dbReference>
<keyword evidence="10" id="KW-0325">Glycoprotein</keyword>
<sequence>MKRVQLDFFNSTQLTDNRPTFISPATVAFILPSTSTPKAPDDDGSTTSPPDTMSPMKSNEMDTFDDILWKEMLGNPRLSAKLGDDQLDSNEPSASLNFDFESTSGEEKDQKPPSLSNFIKFLKRLLNLPDVTEDEAKNGLKIVTPIPANFSVFYYEQKVDHFSYTNNDTFDQRVIISADHWCKNGCPIFFFTGGASDIFTYANNSGLLWENAARFRAMVIFAEHRYFGHSLPYGKRAFKNLKTLGYLNVEQSLADFAEIIQDIKQSYPAASRSPVIAFGGSYGANLAAWLRIKYPHLVEGALASSAMFVTDNYDCGEYYRIVTKNFERYSTKCSESIRKSWTAIRNLWKVEEGRNWLSDTFRLCRQLKEADISDFMNWLTTTFTYLAMVDYPNAANLFSPLPANPINETCQHLDNPNHTDKTLLRRVFKAISIFHNYTKERRCIEIKKSVEVFESDPWSFMSCTEIIIPKCSDGINDMFFEKTWNLTKIKTDCMNRWKIIPRAQKIQLLFGGRNLSAASNIVFSVGERDPMAAYGLLNSISLSLVVIKIPNAYHIEDLRPSDPHDSLSLLDARRTEVQIIKYWINTFYSRIGFYPRHWLEFSNLI</sequence>
<organism evidence="19 20">
    <name type="scientific">Dinothrombium tinctorium</name>
    <dbReference type="NCBI Taxonomy" id="1965070"/>
    <lineage>
        <taxon>Eukaryota</taxon>
        <taxon>Metazoa</taxon>
        <taxon>Ecdysozoa</taxon>
        <taxon>Arthropoda</taxon>
        <taxon>Chelicerata</taxon>
        <taxon>Arachnida</taxon>
        <taxon>Acari</taxon>
        <taxon>Acariformes</taxon>
        <taxon>Trombidiformes</taxon>
        <taxon>Prostigmata</taxon>
        <taxon>Anystina</taxon>
        <taxon>Parasitengona</taxon>
        <taxon>Trombidioidea</taxon>
        <taxon>Trombidiidae</taxon>
        <taxon>Dinothrombium</taxon>
    </lineage>
</organism>
<evidence type="ECO:0000313" key="19">
    <source>
        <dbReference type="EMBL" id="RWS02071.1"/>
    </source>
</evidence>
<evidence type="ECO:0000256" key="17">
    <source>
        <dbReference type="ARBA" id="ARBA00076608"/>
    </source>
</evidence>
<evidence type="ECO:0000256" key="8">
    <source>
        <dbReference type="ARBA" id="ARBA00023145"/>
    </source>
</evidence>
<evidence type="ECO:0000256" key="18">
    <source>
        <dbReference type="SAM" id="MobiDB-lite"/>
    </source>
</evidence>
<keyword evidence="20" id="KW-1185">Reference proteome</keyword>
<dbReference type="PANTHER" id="PTHR11010">
    <property type="entry name" value="PROTEASE S28 PRO-X CARBOXYPEPTIDASE-RELATED"/>
    <property type="match status" value="1"/>
</dbReference>
<dbReference type="Pfam" id="PF05577">
    <property type="entry name" value="Peptidase_S28"/>
    <property type="match status" value="1"/>
</dbReference>
<keyword evidence="8" id="KW-0865">Zymogen</keyword>
<keyword evidence="9" id="KW-1015">Disulfide bond</keyword>
<comment type="caution">
    <text evidence="19">The sequence shown here is derived from an EMBL/GenBank/DDBJ whole genome shotgun (WGS) entry which is preliminary data.</text>
</comment>
<comment type="subcellular location">
    <subcellularLocation>
        <location evidence="1">Lysosome</location>
    </subcellularLocation>
</comment>
<protein>
    <recommendedName>
        <fullName evidence="15">Lysosomal Pro-X carboxypeptidase</fullName>
        <ecNumber evidence="14">3.4.16.2</ecNumber>
    </recommendedName>
    <alternativeName>
        <fullName evidence="17">Proline carboxypeptidase</fullName>
    </alternativeName>
    <alternativeName>
        <fullName evidence="16">Prolylcarboxypeptidase</fullName>
    </alternativeName>
</protein>
<comment type="function">
    <text evidence="13">Cleaves C-terminal amino acids linked to proline in peptides such as angiotensin II, III and des-Arg9-bradykinin. This cleavage occurs at acidic pH, but enzymatic activity is retained with some substrates at neutral pH.</text>
</comment>
<evidence type="ECO:0000313" key="20">
    <source>
        <dbReference type="Proteomes" id="UP000285301"/>
    </source>
</evidence>
<dbReference type="EMBL" id="NCKU01008199">
    <property type="protein sequence ID" value="RWS02071.1"/>
    <property type="molecule type" value="Genomic_DNA"/>
</dbReference>
<keyword evidence="5" id="KW-0645">Protease</keyword>
<dbReference type="InterPro" id="IPR029058">
    <property type="entry name" value="AB_hydrolase_fold"/>
</dbReference>
<evidence type="ECO:0000256" key="12">
    <source>
        <dbReference type="ARBA" id="ARBA00052013"/>
    </source>
</evidence>
<feature type="compositionally biased region" description="Low complexity" evidence="18">
    <location>
        <begin position="45"/>
        <end position="58"/>
    </location>
</feature>
<dbReference type="GO" id="GO:0004185">
    <property type="term" value="F:serine-type carboxypeptidase activity"/>
    <property type="evidence" value="ECO:0007669"/>
    <property type="project" value="UniProtKB-EC"/>
</dbReference>
<dbReference type="InterPro" id="IPR042269">
    <property type="entry name" value="Ser_carbopepase_S28_SKS"/>
</dbReference>
<dbReference type="FunFam" id="1.20.120.980:FF:000002">
    <property type="entry name" value="lysosomal Pro-X carboxypeptidase"/>
    <property type="match status" value="1"/>
</dbReference>
<evidence type="ECO:0000256" key="13">
    <source>
        <dbReference type="ARBA" id="ARBA00059701"/>
    </source>
</evidence>
<feature type="compositionally biased region" description="Polar residues" evidence="18">
    <location>
        <begin position="89"/>
        <end position="103"/>
    </location>
</feature>
<keyword evidence="4 19" id="KW-0121">Carboxypeptidase</keyword>
<dbReference type="InterPro" id="IPR008758">
    <property type="entry name" value="Peptidase_S28"/>
</dbReference>
<evidence type="ECO:0000256" key="10">
    <source>
        <dbReference type="ARBA" id="ARBA00023180"/>
    </source>
</evidence>
<evidence type="ECO:0000256" key="3">
    <source>
        <dbReference type="ARBA" id="ARBA00011738"/>
    </source>
</evidence>
<dbReference type="OrthoDB" id="2130629at2759"/>
<dbReference type="Gene3D" id="1.20.120.980">
    <property type="entry name" value="Serine carboxypeptidase S28, SKS domain"/>
    <property type="match status" value="1"/>
</dbReference>
<evidence type="ECO:0000256" key="5">
    <source>
        <dbReference type="ARBA" id="ARBA00022670"/>
    </source>
</evidence>
<dbReference type="AlphaFoldDB" id="A0A3S3NUE6"/>
<dbReference type="Proteomes" id="UP000285301">
    <property type="component" value="Unassembled WGS sequence"/>
</dbReference>
<reference evidence="19 20" key="1">
    <citation type="journal article" date="2018" name="Gigascience">
        <title>Genomes of trombidid mites reveal novel predicted allergens and laterally-transferred genes associated with secondary metabolism.</title>
        <authorList>
            <person name="Dong X."/>
            <person name="Chaisiri K."/>
            <person name="Xia D."/>
            <person name="Armstrong S.D."/>
            <person name="Fang Y."/>
            <person name="Donnelly M.J."/>
            <person name="Kadowaki T."/>
            <person name="McGarry J.W."/>
            <person name="Darby A.C."/>
            <person name="Makepeace B.L."/>
        </authorList>
    </citation>
    <scope>NUCLEOTIDE SEQUENCE [LARGE SCALE GENOMIC DNA]</scope>
    <source>
        <strain evidence="19">UoL-WK</strain>
    </source>
</reference>
<dbReference type="SUPFAM" id="SSF53474">
    <property type="entry name" value="alpha/beta-Hydrolases"/>
    <property type="match status" value="1"/>
</dbReference>